<evidence type="ECO:0000256" key="6">
    <source>
        <dbReference type="ARBA" id="ARBA00023143"/>
    </source>
</evidence>
<evidence type="ECO:0000256" key="1">
    <source>
        <dbReference type="ARBA" id="ARBA00004365"/>
    </source>
</evidence>
<sequence>MRSTFHSIETARRSLVTQQVALQTTGHNVANANTAGYSRQRVNMTASIPLEAMGMQRSMTPGQLGTGVEFSSIMRIRESFLDAQYRNESQSNGSWSIQLDSLQKLETIINEPSDTGIRSILDKFWNSWQDLSENPESITARKLVRETAIALTDAFNQAGNQLDALTADLTENINVKVTQMNTLSSTITSLNAQIRRTEAFGDNANDLRDQRDLLVDQLSKIANISVQETSNGYQIRMGSQVLVDGDNQTDVTVSGLEGSFGGDLTGGEVYGMIRSRDHFVADYKNQLNTLINGIAYGEIEITLPAGAVLPEGTTLNGVTYNDPNRTLTSNLTVTVKGLNGLHQLGYTNQNPLQSGGDFFTSSNGGPLTLNNIKVSNEILADANNIGSSMRTHMDGTTEKSVVGNKDLAMLIAQMNNTKINFASVSSTTSTSLGTANDFFRSFVGQLGVQTEEAQRQANNSDIVVGQIDSRRQSVSGVSLDEEMADMIKFQHAYNAAARFMTAIDETLDKIINGMGVVGR</sequence>
<keyword evidence="11" id="KW-0282">Flagellum</keyword>
<accession>A0AA95JA26</accession>
<dbReference type="InterPro" id="IPR010930">
    <property type="entry name" value="Flg_bb/hook_C_dom"/>
</dbReference>
<evidence type="ECO:0000259" key="8">
    <source>
        <dbReference type="Pfam" id="PF00460"/>
    </source>
</evidence>
<dbReference type="NCBIfam" id="TIGR02492">
    <property type="entry name" value="flgK_ends"/>
    <property type="match status" value="1"/>
</dbReference>
<evidence type="ECO:0000256" key="2">
    <source>
        <dbReference type="ARBA" id="ARBA00004613"/>
    </source>
</evidence>
<evidence type="ECO:0000313" key="11">
    <source>
        <dbReference type="EMBL" id="WEK53903.1"/>
    </source>
</evidence>
<feature type="domain" description="Flagellar basal body rod protein N-terminal" evidence="8">
    <location>
        <begin position="8"/>
        <end position="37"/>
    </location>
</feature>
<evidence type="ECO:0000259" key="9">
    <source>
        <dbReference type="Pfam" id="PF06429"/>
    </source>
</evidence>
<proteinExistence type="inferred from homology"/>
<keyword evidence="5 7" id="KW-0964">Secreted</keyword>
<dbReference type="AlphaFoldDB" id="A0AA95JA26"/>
<dbReference type="InterPro" id="IPR053927">
    <property type="entry name" value="FlgK_helical"/>
</dbReference>
<reference evidence="11" key="1">
    <citation type="submission" date="2023-03" db="EMBL/GenBank/DDBJ databases">
        <title>Andean soil-derived lignocellulolytic bacterial consortium as a source of novel taxa and putative plastic-active enzymes.</title>
        <authorList>
            <person name="Diaz-Garcia L."/>
            <person name="Chuvochina M."/>
            <person name="Feuerriegel G."/>
            <person name="Bunk B."/>
            <person name="Sproer C."/>
            <person name="Streit W.R."/>
            <person name="Rodriguez L.M."/>
            <person name="Overmann J."/>
            <person name="Jimenez D.J."/>
        </authorList>
    </citation>
    <scope>NUCLEOTIDE SEQUENCE</scope>
    <source>
        <strain evidence="11">MAG 2441</strain>
    </source>
</reference>
<dbReference type="PANTHER" id="PTHR30033:SF1">
    <property type="entry name" value="FLAGELLAR HOOK-ASSOCIATED PROTEIN 1"/>
    <property type="match status" value="1"/>
</dbReference>
<name>A0AA95JA26_9BACL</name>
<dbReference type="Proteomes" id="UP001178662">
    <property type="component" value="Chromosome"/>
</dbReference>
<feature type="domain" description="Flagellar basal-body/hook protein C-terminal" evidence="9">
    <location>
        <begin position="473"/>
        <end position="512"/>
    </location>
</feature>
<dbReference type="InterPro" id="IPR002371">
    <property type="entry name" value="FlgK"/>
</dbReference>
<dbReference type="GO" id="GO:0005576">
    <property type="term" value="C:extracellular region"/>
    <property type="evidence" value="ECO:0007669"/>
    <property type="project" value="UniProtKB-SubCell"/>
</dbReference>
<keyword evidence="6 7" id="KW-0975">Bacterial flagellum</keyword>
<comment type="subcellular location">
    <subcellularLocation>
        <location evidence="1 7">Bacterial flagellum</location>
    </subcellularLocation>
    <subcellularLocation>
        <location evidence="2 7">Secreted</location>
    </subcellularLocation>
</comment>
<evidence type="ECO:0000256" key="3">
    <source>
        <dbReference type="ARBA" id="ARBA00009677"/>
    </source>
</evidence>
<dbReference type="Pfam" id="PF00460">
    <property type="entry name" value="Flg_bb_rod"/>
    <property type="match status" value="1"/>
</dbReference>
<dbReference type="GO" id="GO:0009424">
    <property type="term" value="C:bacterial-type flagellum hook"/>
    <property type="evidence" value="ECO:0007669"/>
    <property type="project" value="UniProtKB-UniRule"/>
</dbReference>
<comment type="similarity">
    <text evidence="3 7">Belongs to the flagella basal body rod proteins family.</text>
</comment>
<keyword evidence="11" id="KW-0969">Cilium</keyword>
<keyword evidence="11" id="KW-0966">Cell projection</keyword>
<dbReference type="Pfam" id="PF06429">
    <property type="entry name" value="Flg_bbr_C"/>
    <property type="match status" value="1"/>
</dbReference>
<evidence type="ECO:0000313" key="12">
    <source>
        <dbReference type="Proteomes" id="UP001178662"/>
    </source>
</evidence>
<dbReference type="PANTHER" id="PTHR30033">
    <property type="entry name" value="FLAGELLAR HOOK-ASSOCIATED PROTEIN 1"/>
    <property type="match status" value="1"/>
</dbReference>
<dbReference type="InterPro" id="IPR001444">
    <property type="entry name" value="Flag_bb_rod_N"/>
</dbReference>
<dbReference type="GO" id="GO:0005198">
    <property type="term" value="F:structural molecule activity"/>
    <property type="evidence" value="ECO:0007669"/>
    <property type="project" value="UniProtKB-UniRule"/>
</dbReference>
<evidence type="ECO:0000256" key="4">
    <source>
        <dbReference type="ARBA" id="ARBA00016244"/>
    </source>
</evidence>
<dbReference type="GO" id="GO:0044780">
    <property type="term" value="P:bacterial-type flagellum assembly"/>
    <property type="evidence" value="ECO:0007669"/>
    <property type="project" value="InterPro"/>
</dbReference>
<dbReference type="PRINTS" id="PR01005">
    <property type="entry name" value="FLGHOOKAP1"/>
</dbReference>
<evidence type="ECO:0000256" key="7">
    <source>
        <dbReference type="RuleBase" id="RU362065"/>
    </source>
</evidence>
<protein>
    <recommendedName>
        <fullName evidence="4 7">Flagellar hook-associated protein 1</fullName>
        <shortName evidence="7">HAP1</shortName>
    </recommendedName>
</protein>
<keyword evidence="12" id="KW-1185">Reference proteome</keyword>
<feature type="domain" description="Flagellar hook-associated protein FlgK helical" evidence="10">
    <location>
        <begin position="102"/>
        <end position="295"/>
    </location>
</feature>
<dbReference type="SUPFAM" id="SSF64518">
    <property type="entry name" value="Phase 1 flagellin"/>
    <property type="match status" value="1"/>
</dbReference>
<evidence type="ECO:0000259" key="10">
    <source>
        <dbReference type="Pfam" id="PF22638"/>
    </source>
</evidence>
<evidence type="ECO:0000256" key="5">
    <source>
        <dbReference type="ARBA" id="ARBA00022525"/>
    </source>
</evidence>
<organism evidence="11 12">
    <name type="scientific">Candidatus Cohnella colombiensis</name>
    <dbReference type="NCBI Taxonomy" id="3121368"/>
    <lineage>
        <taxon>Bacteria</taxon>
        <taxon>Bacillati</taxon>
        <taxon>Bacillota</taxon>
        <taxon>Bacilli</taxon>
        <taxon>Bacillales</taxon>
        <taxon>Paenibacillaceae</taxon>
        <taxon>Cohnella</taxon>
    </lineage>
</organism>
<dbReference type="EMBL" id="CP119317">
    <property type="protein sequence ID" value="WEK53903.1"/>
    <property type="molecule type" value="Genomic_DNA"/>
</dbReference>
<gene>
    <name evidence="7 11" type="primary">flgK</name>
    <name evidence="11" type="ORF">P0Y55_15255</name>
</gene>
<dbReference type="Pfam" id="PF22638">
    <property type="entry name" value="FlgK_D1"/>
    <property type="match status" value="1"/>
</dbReference>